<evidence type="ECO:0000256" key="3">
    <source>
        <dbReference type="ARBA" id="ARBA00022989"/>
    </source>
</evidence>
<accession>A0A1A9WGR4</accession>
<evidence type="ECO:0000256" key="4">
    <source>
        <dbReference type="ARBA" id="ARBA00023136"/>
    </source>
</evidence>
<evidence type="ECO:0000313" key="8">
    <source>
        <dbReference type="EnsemblMetazoa" id="GBRI019122-PA"/>
    </source>
</evidence>
<keyword evidence="5" id="KW-0675">Receptor</keyword>
<evidence type="ECO:0000313" key="9">
    <source>
        <dbReference type="Proteomes" id="UP000091820"/>
    </source>
</evidence>
<dbReference type="AlphaFoldDB" id="A0A1A9WGR4"/>
<dbReference type="GO" id="GO:0004930">
    <property type="term" value="F:G protein-coupled receptor activity"/>
    <property type="evidence" value="ECO:0007669"/>
    <property type="project" value="InterPro"/>
</dbReference>
<evidence type="ECO:0000256" key="6">
    <source>
        <dbReference type="ARBA" id="ARBA00023180"/>
    </source>
</evidence>
<evidence type="ECO:0000256" key="2">
    <source>
        <dbReference type="ARBA" id="ARBA00022692"/>
    </source>
</evidence>
<dbReference type="VEuPathDB" id="VectorBase:GBRI019122"/>
<dbReference type="SUPFAM" id="SSF53822">
    <property type="entry name" value="Periplasmic binding protein-like I"/>
    <property type="match status" value="1"/>
</dbReference>
<evidence type="ECO:0000256" key="5">
    <source>
        <dbReference type="ARBA" id="ARBA00023170"/>
    </source>
</evidence>
<feature type="region of interest" description="Disordered" evidence="7">
    <location>
        <begin position="451"/>
        <end position="470"/>
    </location>
</feature>
<dbReference type="PANTHER" id="PTHR24060">
    <property type="entry name" value="METABOTROPIC GLUTAMATE RECEPTOR"/>
    <property type="match status" value="1"/>
</dbReference>
<evidence type="ECO:0000256" key="1">
    <source>
        <dbReference type="ARBA" id="ARBA00004141"/>
    </source>
</evidence>
<keyword evidence="2" id="KW-0812">Transmembrane</keyword>
<organism evidence="8 9">
    <name type="scientific">Glossina brevipalpis</name>
    <dbReference type="NCBI Taxonomy" id="37001"/>
    <lineage>
        <taxon>Eukaryota</taxon>
        <taxon>Metazoa</taxon>
        <taxon>Ecdysozoa</taxon>
        <taxon>Arthropoda</taxon>
        <taxon>Hexapoda</taxon>
        <taxon>Insecta</taxon>
        <taxon>Pterygota</taxon>
        <taxon>Neoptera</taxon>
        <taxon>Endopterygota</taxon>
        <taxon>Diptera</taxon>
        <taxon>Brachycera</taxon>
        <taxon>Muscomorpha</taxon>
        <taxon>Hippoboscoidea</taxon>
        <taxon>Glossinidae</taxon>
        <taxon>Glossina</taxon>
    </lineage>
</organism>
<feature type="region of interest" description="Disordered" evidence="7">
    <location>
        <begin position="622"/>
        <end position="650"/>
    </location>
</feature>
<name>A0A1A9WGR4_9MUSC</name>
<proteinExistence type="predicted"/>
<dbReference type="STRING" id="37001.A0A1A9WGR4"/>
<dbReference type="InterPro" id="IPR050726">
    <property type="entry name" value="mGluR"/>
</dbReference>
<evidence type="ECO:0000256" key="7">
    <source>
        <dbReference type="SAM" id="MobiDB-lite"/>
    </source>
</evidence>
<reference evidence="9" key="1">
    <citation type="submission" date="2014-03" db="EMBL/GenBank/DDBJ databases">
        <authorList>
            <person name="Aksoy S."/>
            <person name="Warren W."/>
            <person name="Wilson R.K."/>
        </authorList>
    </citation>
    <scope>NUCLEOTIDE SEQUENCE [LARGE SCALE GENOMIC DNA]</scope>
    <source>
        <strain evidence="9">IAEA</strain>
    </source>
</reference>
<dbReference type="PRINTS" id="PR00248">
    <property type="entry name" value="GPCRMGR"/>
</dbReference>
<comment type="subcellular location">
    <subcellularLocation>
        <location evidence="1">Membrane</location>
        <topology evidence="1">Multi-pass membrane protein</topology>
    </subcellularLocation>
</comment>
<dbReference type="EnsemblMetazoa" id="GBRI019122-RA">
    <property type="protein sequence ID" value="GBRI019122-PA"/>
    <property type="gene ID" value="GBRI019122"/>
</dbReference>
<protein>
    <submittedName>
        <fullName evidence="8">Uncharacterized protein</fullName>
    </submittedName>
</protein>
<reference evidence="8" key="2">
    <citation type="submission" date="2020-05" db="UniProtKB">
        <authorList>
            <consortium name="EnsemblMetazoa"/>
        </authorList>
    </citation>
    <scope>IDENTIFICATION</scope>
    <source>
        <strain evidence="8">IAEA</strain>
    </source>
</reference>
<dbReference type="Proteomes" id="UP000091820">
    <property type="component" value="Unassembled WGS sequence"/>
</dbReference>
<dbReference type="GO" id="GO:0016020">
    <property type="term" value="C:membrane"/>
    <property type="evidence" value="ECO:0007669"/>
    <property type="project" value="UniProtKB-SubCell"/>
</dbReference>
<dbReference type="InterPro" id="IPR000337">
    <property type="entry name" value="GPCR_3"/>
</dbReference>
<keyword evidence="9" id="KW-1185">Reference proteome</keyword>
<sequence>MTLIYRLCVLAHIVITLPAIAAIATAFIRQQLEHKQESQTVINAKSPENLTKYDDNDKLLNNDTALTSVNTYAGYRSIIESSTDLQQKKQKVLIPSVSKPYYEMNDQLEIFKYHKNPNNNNNNNNNLSKTIGKAVIHDSDYNSNSPENLKLLSSHEAIKNRETNDEKFNWQPNKSAMVADNVLLKPVKATEMKTNVQASQHTNKASWVSKETQNPNINVKDLKALQVLMMPKATTATTTSTTTKAESINTENAKDYMMTKRNFFLNSTKKNNLHATIEYQESLVVNKNNNEVNILENKKDEKCRKLNKTNDSNRVSAKLQMISKLLRGKTQNAKKLKVCNEENCQNVNEKINGIMAKKKKKLIPKKMVNIREDTDRYLCKDKMSCKDVLIQTSTKKKSNSPGMIEFPFASFIGDRENVRNSQNYYDKTVESILKRNVKEKLKGELLTVKEKKTHNTTEEENRSSHLQEINPERINISRQNNETIKQKKETVNLENLASTNSRLQESCRNCLEHLFRESGNKNSYKMNKTQEDSLTKSLRVNVSDKENFSEENEEKKLPKKSEENSIELRSFDFITTKIKPSEMSLITEQLPLAYKDSHKMNKKQENVRTTVKKRDQYLDSQYSSYEAEEESNSNISQQQLQSNSKRAKNKTQIFRVNIKSEKIKPNTSQQLKSNSTNKETLKLTEYPKFNSSNDEKRKIKIFQTTDNNYSNKSACDLKVKLSEVFSNISLNELKKERNMVNDYNKTNENKVEIKFENYKNISSLLLDKFLRSKRKKLVEAKLINFENIANTSTTTAVSLVRISNITQMSSLYETNIENYTEIIEKNMTENSINSTSYTVETEETTESVTNDFMITESAVNLTINEISYNDLCCNSTTNQNNSIIIDAEGIARNDDALTAVTTTITETITSLMPDTNINKTINNKETSDAFNEMITKPFTTISTLISTDDIISVLSGNNNNFQLLAETTKPSITNLLTITSNAIITSAITTTTAATSLWPVKHAAVVEGDVILGGLMMVHSREDTITCGPIMPQGGIQALEAMLYTLDQVNKNQLLPNVTLGAHILDDCDKDTYGLEMAVDFIKDCIKGNQINEETIR</sequence>
<feature type="compositionally biased region" description="Basic and acidic residues" evidence="7">
    <location>
        <begin position="451"/>
        <end position="465"/>
    </location>
</feature>
<keyword evidence="6" id="KW-0325">Glycoprotein</keyword>
<dbReference type="InterPro" id="IPR028082">
    <property type="entry name" value="Peripla_BP_I"/>
</dbReference>
<feature type="compositionally biased region" description="Low complexity" evidence="7">
    <location>
        <begin position="632"/>
        <end position="644"/>
    </location>
</feature>
<keyword evidence="3" id="KW-1133">Transmembrane helix</keyword>
<keyword evidence="4" id="KW-0472">Membrane</keyword>
<dbReference type="Gene3D" id="3.40.50.2300">
    <property type="match status" value="1"/>
</dbReference>